<gene>
    <name evidence="2" type="ORF">Godav_006086</name>
</gene>
<evidence type="ECO:0008006" key="4">
    <source>
        <dbReference type="Google" id="ProtNLM"/>
    </source>
</evidence>
<protein>
    <recommendedName>
        <fullName evidence="4">DUF4283 domain-containing protein</fullName>
    </recommendedName>
</protein>
<dbReference type="InterPro" id="IPR040256">
    <property type="entry name" value="At4g02000-like"/>
</dbReference>
<dbReference type="PANTHER" id="PTHR31286:SF173">
    <property type="entry name" value="DUF4283 DOMAIN-CONTAINING PROTEIN"/>
    <property type="match status" value="1"/>
</dbReference>
<reference evidence="2 3" key="1">
    <citation type="journal article" date="2019" name="Genome Biol. Evol.">
        <title>Insights into the evolution of the New World diploid cottons (Gossypium, subgenus Houzingenia) based on genome sequencing.</title>
        <authorList>
            <person name="Grover C.E."/>
            <person name="Arick M.A. 2nd"/>
            <person name="Thrash A."/>
            <person name="Conover J.L."/>
            <person name="Sanders W.S."/>
            <person name="Peterson D.G."/>
            <person name="Frelichowski J.E."/>
            <person name="Scheffler J.A."/>
            <person name="Scheffler B.E."/>
            <person name="Wendel J.F."/>
        </authorList>
    </citation>
    <scope>NUCLEOTIDE SEQUENCE [LARGE SCALE GENOMIC DNA]</scope>
    <source>
        <strain evidence="2">27</strain>
        <tissue evidence="2">Leaf</tissue>
    </source>
</reference>
<feature type="region of interest" description="Disordered" evidence="1">
    <location>
        <begin position="1"/>
        <end position="31"/>
    </location>
</feature>
<keyword evidence="3" id="KW-1185">Reference proteome</keyword>
<dbReference type="PANTHER" id="PTHR31286">
    <property type="entry name" value="GLYCINE-RICH CELL WALL STRUCTURAL PROTEIN 1.8-LIKE"/>
    <property type="match status" value="1"/>
</dbReference>
<evidence type="ECO:0000256" key="1">
    <source>
        <dbReference type="SAM" id="MobiDB-lite"/>
    </source>
</evidence>
<dbReference type="Proteomes" id="UP000593561">
    <property type="component" value="Unassembled WGS sequence"/>
</dbReference>
<organism evidence="2 3">
    <name type="scientific">Gossypium davidsonii</name>
    <name type="common">Davidson's cotton</name>
    <name type="synonym">Gossypium klotzschianum subsp. davidsonii</name>
    <dbReference type="NCBI Taxonomy" id="34287"/>
    <lineage>
        <taxon>Eukaryota</taxon>
        <taxon>Viridiplantae</taxon>
        <taxon>Streptophyta</taxon>
        <taxon>Embryophyta</taxon>
        <taxon>Tracheophyta</taxon>
        <taxon>Spermatophyta</taxon>
        <taxon>Magnoliopsida</taxon>
        <taxon>eudicotyledons</taxon>
        <taxon>Gunneridae</taxon>
        <taxon>Pentapetalae</taxon>
        <taxon>rosids</taxon>
        <taxon>malvids</taxon>
        <taxon>Malvales</taxon>
        <taxon>Malvaceae</taxon>
        <taxon>Malvoideae</taxon>
        <taxon>Gossypium</taxon>
    </lineage>
</organism>
<evidence type="ECO:0000313" key="3">
    <source>
        <dbReference type="Proteomes" id="UP000593561"/>
    </source>
</evidence>
<name>A0A7J8S2U8_GOSDV</name>
<accession>A0A7J8S2U8</accession>
<proteinExistence type="predicted"/>
<dbReference type="EMBL" id="JABFAC010000008">
    <property type="protein sequence ID" value="MBA0620359.1"/>
    <property type="molecule type" value="Genomic_DNA"/>
</dbReference>
<comment type="caution">
    <text evidence="2">The sequence shown here is derived from an EMBL/GenBank/DDBJ whole genome shotgun (WGS) entry which is preliminary data.</text>
</comment>
<dbReference type="AlphaFoldDB" id="A0A7J8S2U8"/>
<feature type="compositionally biased region" description="Polar residues" evidence="1">
    <location>
        <begin position="1"/>
        <end position="17"/>
    </location>
</feature>
<evidence type="ECO:0000313" key="2">
    <source>
        <dbReference type="EMBL" id="MBA0620359.1"/>
    </source>
</evidence>
<sequence length="108" mass="12046">MSNSLYVNNDGASLSGNTDDDSSLVGDQNTKKVLFNDPNPVLDLEMVDEDYVKVLSQGPWAIFGQYLMVQPWIIDFNPAKPYLSVVMTWIRFPGLSGHMCWNAGTLTE</sequence>